<protein>
    <submittedName>
        <fullName evidence="2">DUF2249 domain-containing protein</fullName>
    </submittedName>
</protein>
<dbReference type="Pfam" id="PF10006">
    <property type="entry name" value="DUF2249"/>
    <property type="match status" value="1"/>
</dbReference>
<name>A0ABW3LUF1_9GAMM</name>
<dbReference type="Proteomes" id="UP001597033">
    <property type="component" value="Unassembled WGS sequence"/>
</dbReference>
<dbReference type="InterPro" id="IPR036868">
    <property type="entry name" value="TusA-like_sf"/>
</dbReference>
<evidence type="ECO:0000313" key="2">
    <source>
        <dbReference type="EMBL" id="MFD1041443.1"/>
    </source>
</evidence>
<evidence type="ECO:0000259" key="1">
    <source>
        <dbReference type="Pfam" id="PF10006"/>
    </source>
</evidence>
<accession>A0ABW3LUF1</accession>
<evidence type="ECO:0000313" key="3">
    <source>
        <dbReference type="Proteomes" id="UP001597033"/>
    </source>
</evidence>
<dbReference type="EMBL" id="JBHTKN010000002">
    <property type="protein sequence ID" value="MFD1041443.1"/>
    <property type="molecule type" value="Genomic_DNA"/>
</dbReference>
<dbReference type="InterPro" id="IPR018720">
    <property type="entry name" value="DUF2249"/>
</dbReference>
<proteinExistence type="predicted"/>
<dbReference type="SUPFAM" id="SSF64307">
    <property type="entry name" value="SirA-like"/>
    <property type="match status" value="1"/>
</dbReference>
<keyword evidence="3" id="KW-1185">Reference proteome</keyword>
<comment type="caution">
    <text evidence="2">The sequence shown here is derived from an EMBL/GenBank/DDBJ whole genome shotgun (WGS) entry which is preliminary data.</text>
</comment>
<dbReference type="RefSeq" id="WP_162377915.1">
    <property type="nucleotide sequence ID" value="NZ_JAYRDL010000013.1"/>
</dbReference>
<feature type="domain" description="DUF2249" evidence="1">
    <location>
        <begin position="6"/>
        <end position="69"/>
    </location>
</feature>
<organism evidence="2 3">
    <name type="scientific">Pseudoxanthomonas kaohsiungensis</name>
    <dbReference type="NCBI Taxonomy" id="283923"/>
    <lineage>
        <taxon>Bacteria</taxon>
        <taxon>Pseudomonadati</taxon>
        <taxon>Pseudomonadota</taxon>
        <taxon>Gammaproteobacteria</taxon>
        <taxon>Lysobacterales</taxon>
        <taxon>Lysobacteraceae</taxon>
        <taxon>Pseudoxanthomonas</taxon>
    </lineage>
</organism>
<reference evidence="3" key="1">
    <citation type="journal article" date="2019" name="Int. J. Syst. Evol. Microbiol.">
        <title>The Global Catalogue of Microorganisms (GCM) 10K type strain sequencing project: providing services to taxonomists for standard genome sequencing and annotation.</title>
        <authorList>
            <consortium name="The Broad Institute Genomics Platform"/>
            <consortium name="The Broad Institute Genome Sequencing Center for Infectious Disease"/>
            <person name="Wu L."/>
            <person name="Ma J."/>
        </authorList>
    </citation>
    <scope>NUCLEOTIDE SEQUENCE [LARGE SCALE GENOMIC DNA]</scope>
    <source>
        <strain evidence="3">CCUG 55854</strain>
    </source>
</reference>
<sequence>MSVLHLDLRDRPPPEPMERILQALPILPDGWRLVALTPMRPLPLLPMLEADGYAWRVLDLEQGGAMVTICRGQEAHLLDRADGR</sequence>
<gene>
    <name evidence="2" type="ORF">ACFQ2N_03655</name>
</gene>